<dbReference type="Pfam" id="PF12691">
    <property type="entry name" value="Phage_tail_terminator_6"/>
    <property type="match status" value="1"/>
</dbReference>
<gene>
    <name evidence="1" type="ORF">J2S43_007858</name>
</gene>
<evidence type="ECO:0008006" key="3">
    <source>
        <dbReference type="Google" id="ProtNLM"/>
    </source>
</evidence>
<reference evidence="1 2" key="1">
    <citation type="submission" date="2023-07" db="EMBL/GenBank/DDBJ databases">
        <title>Sequencing the genomes of 1000 actinobacteria strains.</title>
        <authorList>
            <person name="Klenk H.-P."/>
        </authorList>
    </citation>
    <scope>NUCLEOTIDE SEQUENCE [LARGE SCALE GENOMIC DNA]</scope>
    <source>
        <strain evidence="1 2">DSM 44710</strain>
    </source>
</reference>
<dbReference type="RefSeq" id="WP_306838145.1">
    <property type="nucleotide sequence ID" value="NZ_JAUSRA010000001.1"/>
</dbReference>
<dbReference type="InterPro" id="IPR024411">
    <property type="entry name" value="Tail_terminator_phage"/>
</dbReference>
<evidence type="ECO:0000313" key="2">
    <source>
        <dbReference type="Proteomes" id="UP001240984"/>
    </source>
</evidence>
<proteinExistence type="predicted"/>
<accession>A0ABT9N6M0</accession>
<keyword evidence="2" id="KW-1185">Reference proteome</keyword>
<protein>
    <recommendedName>
        <fullName evidence="3">Tail terminator</fullName>
    </recommendedName>
</protein>
<comment type="caution">
    <text evidence="1">The sequence shown here is derived from an EMBL/GenBank/DDBJ whole genome shotgun (WGS) entry which is preliminary data.</text>
</comment>
<organism evidence="1 2">
    <name type="scientific">Catenuloplanes nepalensis</name>
    <dbReference type="NCBI Taxonomy" id="587533"/>
    <lineage>
        <taxon>Bacteria</taxon>
        <taxon>Bacillati</taxon>
        <taxon>Actinomycetota</taxon>
        <taxon>Actinomycetes</taxon>
        <taxon>Micromonosporales</taxon>
        <taxon>Micromonosporaceae</taxon>
        <taxon>Catenuloplanes</taxon>
    </lineage>
</organism>
<sequence>MAIGEGWTARLLTGLAEHLAAAGIGAWRPDGSPYRAAETAIVYRSIPPAPDRLITLAPYPVTGQPGLADVVQAVQIRLRGTADPRACDDLADAIYNLLDGASGLRWGGIAVVQVYRQSHTSLGQDGTGRWERSENYYVAAMRPTSNNTD</sequence>
<name>A0ABT9N6M0_9ACTN</name>
<evidence type="ECO:0000313" key="1">
    <source>
        <dbReference type="EMBL" id="MDP9799346.1"/>
    </source>
</evidence>
<dbReference type="Proteomes" id="UP001240984">
    <property type="component" value="Unassembled WGS sequence"/>
</dbReference>
<dbReference type="EMBL" id="JAUSRA010000001">
    <property type="protein sequence ID" value="MDP9799346.1"/>
    <property type="molecule type" value="Genomic_DNA"/>
</dbReference>